<dbReference type="STRING" id="1069081.SAMN05660197_1671"/>
<keyword evidence="3" id="KW-1185">Reference proteome</keyword>
<evidence type="ECO:0000259" key="1">
    <source>
        <dbReference type="SMART" id="SM00382"/>
    </source>
</evidence>
<accession>A0A1W1WUI7</accession>
<dbReference type="InterPro" id="IPR037219">
    <property type="entry name" value="Peptidase_M41-like"/>
</dbReference>
<dbReference type="OrthoDB" id="5372166at2"/>
<dbReference type="Pfam" id="PF00004">
    <property type="entry name" value="AAA"/>
    <property type="match status" value="1"/>
</dbReference>
<dbReference type="GO" id="GO:0006508">
    <property type="term" value="P:proteolysis"/>
    <property type="evidence" value="ECO:0007669"/>
    <property type="project" value="UniProtKB-KW"/>
</dbReference>
<gene>
    <name evidence="2" type="ORF">SAMN05660197_1671</name>
</gene>
<dbReference type="PANTHER" id="PTHR23076:SF97">
    <property type="entry name" value="ATP-DEPENDENT ZINC METALLOPROTEASE YME1L1"/>
    <property type="match status" value="1"/>
</dbReference>
<keyword evidence="2" id="KW-0378">Hydrolase</keyword>
<dbReference type="RefSeq" id="WP_084276130.1">
    <property type="nucleotide sequence ID" value="NZ_AP026671.1"/>
</dbReference>
<dbReference type="AlphaFoldDB" id="A0A1W1WUI7"/>
<sequence>MKKETIFKKYETLKKSLKQNLFGQDQAIEDIINALLHIELSGTSQNFKAFFTFIGPHNSGKVYLAKLLAKNLPGYDNLKIFDMAEYTDPNDQKKLFGPHGSLEGFVKKFPKAIVVFKDIDKADNIIQLAILNFIKTAPQLQETIFIFTTTAGSNLLKKEDFLRFYKKDPLQAQAKIIEYIAKETKLIYDIVESAIAPELLSAMAQNYIILFSHLSFEAIIKIASRTLQKSIRQLQEQLAISIEIHDKKLPAFLTLSFAPYINARRVSKKIPDLLIDIIYKIFEKFPDIQKLAFDVAPEAKEFLQKVDKNFLQTLIKKNETISLEWDFSLKNSTAIATLKKVHIKKLPHYISPTEKPKIGYSTISFKDIAGQKSVKDSLKEIIKIVKNPDLVKEFGINLPKGMLLYGPKGVGKTLLAYAFAKEANMPYVLLQGLDIFDQNLIHIAYEKAKEFSPAIVFLDEIDIQSDLLPTYETLIHEIDAVQNDEYVFTIVTATNKDSIDKNLLASERIDILIEVPELDMEARKFFIQKILQMPNDGKIDPNKVARYMSGLSGYEMQRIAKEAALYVIRKNLKVITEEILIEQINNVKYGQKIDKKRIRNLEKDLKKTAYHEAGHAVLSYLLLPDIKIEQVTVTPRAETLGFVSYSDEFISNVSKQELFYDICVALAGRIAKMKKFPEEGEDTGAMQDLEQATWEAYNLVATFGMDEEIGYIHIDTLNQNVSKELFKKKVEERIAYWIEKATKETKQLVDKHWDKIEKVAQALIQKEMIDGEELKKIMES</sequence>
<dbReference type="Proteomes" id="UP000192602">
    <property type="component" value="Unassembled WGS sequence"/>
</dbReference>
<evidence type="ECO:0000313" key="2">
    <source>
        <dbReference type="EMBL" id="SMC09849.1"/>
    </source>
</evidence>
<dbReference type="SMART" id="SM00382">
    <property type="entry name" value="AAA"/>
    <property type="match status" value="1"/>
</dbReference>
<dbReference type="InterPro" id="IPR027417">
    <property type="entry name" value="P-loop_NTPase"/>
</dbReference>
<dbReference type="InterPro" id="IPR003959">
    <property type="entry name" value="ATPase_AAA_core"/>
</dbReference>
<organism evidence="2 3">
    <name type="scientific">Nitratiruptor tergarcus DSM 16512</name>
    <dbReference type="NCBI Taxonomy" id="1069081"/>
    <lineage>
        <taxon>Bacteria</taxon>
        <taxon>Pseudomonadati</taxon>
        <taxon>Campylobacterota</taxon>
        <taxon>Epsilonproteobacteria</taxon>
        <taxon>Nautiliales</taxon>
        <taxon>Nitratiruptoraceae</taxon>
        <taxon>Nitratiruptor</taxon>
    </lineage>
</organism>
<dbReference type="SUPFAM" id="SSF52540">
    <property type="entry name" value="P-loop containing nucleoside triphosphate hydrolases"/>
    <property type="match status" value="2"/>
</dbReference>
<proteinExistence type="predicted"/>
<reference evidence="3" key="1">
    <citation type="submission" date="2017-04" db="EMBL/GenBank/DDBJ databases">
        <authorList>
            <person name="Varghese N."/>
            <person name="Submissions S."/>
        </authorList>
    </citation>
    <scope>NUCLEOTIDE SEQUENCE [LARGE SCALE GENOMIC DNA]</scope>
    <source>
        <strain evidence="3">DSM 16512</strain>
    </source>
</reference>
<dbReference type="InterPro" id="IPR003593">
    <property type="entry name" value="AAA+_ATPase"/>
</dbReference>
<evidence type="ECO:0000313" key="3">
    <source>
        <dbReference type="Proteomes" id="UP000192602"/>
    </source>
</evidence>
<dbReference type="GO" id="GO:0005524">
    <property type="term" value="F:ATP binding"/>
    <property type="evidence" value="ECO:0007669"/>
    <property type="project" value="InterPro"/>
</dbReference>
<dbReference type="Pfam" id="PF01434">
    <property type="entry name" value="Peptidase_M41"/>
    <property type="match status" value="1"/>
</dbReference>
<name>A0A1W1WUI7_9BACT</name>
<dbReference type="InterPro" id="IPR000642">
    <property type="entry name" value="Peptidase_M41"/>
</dbReference>
<dbReference type="SUPFAM" id="SSF140990">
    <property type="entry name" value="FtsH protease domain-like"/>
    <property type="match status" value="1"/>
</dbReference>
<dbReference type="EMBL" id="FWWZ01000001">
    <property type="protein sequence ID" value="SMC09849.1"/>
    <property type="molecule type" value="Genomic_DNA"/>
</dbReference>
<dbReference type="Gene3D" id="1.20.58.760">
    <property type="entry name" value="Peptidase M41"/>
    <property type="match status" value="1"/>
</dbReference>
<dbReference type="Gene3D" id="1.10.8.60">
    <property type="match status" value="1"/>
</dbReference>
<dbReference type="Gene3D" id="3.40.50.300">
    <property type="entry name" value="P-loop containing nucleotide triphosphate hydrolases"/>
    <property type="match status" value="2"/>
</dbReference>
<dbReference type="GO" id="GO:0016887">
    <property type="term" value="F:ATP hydrolysis activity"/>
    <property type="evidence" value="ECO:0007669"/>
    <property type="project" value="InterPro"/>
</dbReference>
<protein>
    <submittedName>
        <fullName evidence="2">ATP-dependent Zn proteases</fullName>
    </submittedName>
</protein>
<keyword evidence="2" id="KW-0645">Protease</keyword>
<feature type="domain" description="AAA+ ATPase" evidence="1">
    <location>
        <begin position="398"/>
        <end position="519"/>
    </location>
</feature>
<dbReference type="GO" id="GO:0004222">
    <property type="term" value="F:metalloendopeptidase activity"/>
    <property type="evidence" value="ECO:0007669"/>
    <property type="project" value="InterPro"/>
</dbReference>
<dbReference type="PANTHER" id="PTHR23076">
    <property type="entry name" value="METALLOPROTEASE M41 FTSH"/>
    <property type="match status" value="1"/>
</dbReference>
<dbReference type="GO" id="GO:0004176">
    <property type="term" value="F:ATP-dependent peptidase activity"/>
    <property type="evidence" value="ECO:0007669"/>
    <property type="project" value="InterPro"/>
</dbReference>